<keyword evidence="2" id="KW-1185">Reference proteome</keyword>
<accession>A0A0C9WKZ8</accession>
<reference evidence="1 2" key="1">
    <citation type="submission" date="2014-04" db="EMBL/GenBank/DDBJ databases">
        <authorList>
            <consortium name="DOE Joint Genome Institute"/>
            <person name="Kuo A."/>
            <person name="Kohler A."/>
            <person name="Nagy L.G."/>
            <person name="Floudas D."/>
            <person name="Copeland A."/>
            <person name="Barry K.W."/>
            <person name="Cichocki N."/>
            <person name="Veneault-Fourrey C."/>
            <person name="LaButti K."/>
            <person name="Lindquist E.A."/>
            <person name="Lipzen A."/>
            <person name="Lundell T."/>
            <person name="Morin E."/>
            <person name="Murat C."/>
            <person name="Sun H."/>
            <person name="Tunlid A."/>
            <person name="Henrissat B."/>
            <person name="Grigoriev I.V."/>
            <person name="Hibbett D.S."/>
            <person name="Martin F."/>
            <person name="Nordberg H.P."/>
            <person name="Cantor M.N."/>
            <person name="Hua S.X."/>
        </authorList>
    </citation>
    <scope>NUCLEOTIDE SEQUENCE [LARGE SCALE GENOMIC DNA]</scope>
    <source>
        <strain evidence="1 2">LaAM-08-1</strain>
    </source>
</reference>
<sequence length="117" mass="13467">MEESSHFISLPVAWLPLYLPNEVRKRTKHCQFWRNYQGSRSKGGWSFRDLALTRKADLTHPQLVSFTQTYFYFFLVLTSAPIRCGVANRTGLQTHAFLPDLRLGGDVEHIAAEVRLS</sequence>
<gene>
    <name evidence="1" type="ORF">K443DRAFT_664667</name>
</gene>
<evidence type="ECO:0000313" key="1">
    <source>
        <dbReference type="EMBL" id="KIJ89860.1"/>
    </source>
</evidence>
<proteinExistence type="predicted"/>
<name>A0A0C9WKZ8_9AGAR</name>
<dbReference type="EMBL" id="KN839396">
    <property type="protein sequence ID" value="KIJ89860.1"/>
    <property type="molecule type" value="Genomic_DNA"/>
</dbReference>
<dbReference type="Proteomes" id="UP000054477">
    <property type="component" value="Unassembled WGS sequence"/>
</dbReference>
<protein>
    <submittedName>
        <fullName evidence="1">Uncharacterized protein</fullName>
    </submittedName>
</protein>
<dbReference type="HOGENOM" id="CLU_2085227_0_0_1"/>
<evidence type="ECO:0000313" key="2">
    <source>
        <dbReference type="Proteomes" id="UP000054477"/>
    </source>
</evidence>
<organism evidence="1 2">
    <name type="scientific">Laccaria amethystina LaAM-08-1</name>
    <dbReference type="NCBI Taxonomy" id="1095629"/>
    <lineage>
        <taxon>Eukaryota</taxon>
        <taxon>Fungi</taxon>
        <taxon>Dikarya</taxon>
        <taxon>Basidiomycota</taxon>
        <taxon>Agaricomycotina</taxon>
        <taxon>Agaricomycetes</taxon>
        <taxon>Agaricomycetidae</taxon>
        <taxon>Agaricales</taxon>
        <taxon>Agaricineae</taxon>
        <taxon>Hydnangiaceae</taxon>
        <taxon>Laccaria</taxon>
    </lineage>
</organism>
<reference evidence="2" key="2">
    <citation type="submission" date="2015-01" db="EMBL/GenBank/DDBJ databases">
        <title>Evolutionary Origins and Diversification of the Mycorrhizal Mutualists.</title>
        <authorList>
            <consortium name="DOE Joint Genome Institute"/>
            <consortium name="Mycorrhizal Genomics Consortium"/>
            <person name="Kohler A."/>
            <person name="Kuo A."/>
            <person name="Nagy L.G."/>
            <person name="Floudas D."/>
            <person name="Copeland A."/>
            <person name="Barry K.W."/>
            <person name="Cichocki N."/>
            <person name="Veneault-Fourrey C."/>
            <person name="LaButti K."/>
            <person name="Lindquist E.A."/>
            <person name="Lipzen A."/>
            <person name="Lundell T."/>
            <person name="Morin E."/>
            <person name="Murat C."/>
            <person name="Riley R."/>
            <person name="Ohm R."/>
            <person name="Sun H."/>
            <person name="Tunlid A."/>
            <person name="Henrissat B."/>
            <person name="Grigoriev I.V."/>
            <person name="Hibbett D.S."/>
            <person name="Martin F."/>
        </authorList>
    </citation>
    <scope>NUCLEOTIDE SEQUENCE [LARGE SCALE GENOMIC DNA]</scope>
    <source>
        <strain evidence="2">LaAM-08-1</strain>
    </source>
</reference>
<dbReference type="AlphaFoldDB" id="A0A0C9WKZ8"/>